<evidence type="ECO:0000256" key="1">
    <source>
        <dbReference type="SAM" id="MobiDB-lite"/>
    </source>
</evidence>
<keyword evidence="3" id="KW-1185">Reference proteome</keyword>
<feature type="compositionally biased region" description="Pro residues" evidence="1">
    <location>
        <begin position="171"/>
        <end position="185"/>
    </location>
</feature>
<feature type="region of interest" description="Disordered" evidence="1">
    <location>
        <begin position="314"/>
        <end position="337"/>
    </location>
</feature>
<feature type="region of interest" description="Disordered" evidence="1">
    <location>
        <begin position="516"/>
        <end position="546"/>
    </location>
</feature>
<sequence>MSAAQAEDAENSQVQLLKELLLQQTRRSEQLGQQAAARDWERWELLQLLRQKDEQLEFEESTAAKQRVVLNSARSSARHYRAVCCLRAWANHVQQLCAERALLRARNRLTVGRARHAGSLLRSVLKHLVERQLGFALHRLWLRRAAPDVRPLPDPVFSTPVKHAEGRLRGRPPPSWDPSPRPLPRMPGSDRRLNASMSEISTEIPSVLLESGQRSSASSVCAAEASAPRMQCAGAAQLAISLQRSVARRLFWSFARWTRGQEVLDSLLSPRSQRELQGLELQGFERRCEVLERRCAEQAGWRGEAERRIKQLAASGERVERDRRARPSELTDAQHEERARAEQAEALRDTLEQEEQLGELLRARLWALEQDNELMTKEVEAEKMLSMEGEEQFHQQLAAFNMERSELVASIHSAKAAQEASAQQVADKVRRSLLEAWGRDRGKWAQERADLSATAAKASEEAKFAQVAAINAEAEAAAKVRWAAGEAKEVAKAELRGEEHLCTQLAAELRERISQAPGPRLRGGGREDHRQWEGLAGDWGGGGRAV</sequence>
<name>A0AA36HVR5_9DINO</name>
<protein>
    <submittedName>
        <fullName evidence="2">Uncharacterized protein</fullName>
    </submittedName>
</protein>
<accession>A0AA36HVR5</accession>
<gene>
    <name evidence="2" type="ORF">EVOR1521_LOCUS5349</name>
</gene>
<comment type="caution">
    <text evidence="2">The sequence shown here is derived from an EMBL/GenBank/DDBJ whole genome shotgun (WGS) entry which is preliminary data.</text>
</comment>
<proteinExistence type="predicted"/>
<evidence type="ECO:0000313" key="2">
    <source>
        <dbReference type="EMBL" id="CAJ1376238.1"/>
    </source>
</evidence>
<reference evidence="2" key="1">
    <citation type="submission" date="2023-08" db="EMBL/GenBank/DDBJ databases">
        <authorList>
            <person name="Chen Y."/>
            <person name="Shah S."/>
            <person name="Dougan E. K."/>
            <person name="Thang M."/>
            <person name="Chan C."/>
        </authorList>
    </citation>
    <scope>NUCLEOTIDE SEQUENCE</scope>
</reference>
<dbReference type="AlphaFoldDB" id="A0AA36HVR5"/>
<feature type="compositionally biased region" description="Basic and acidic residues" evidence="1">
    <location>
        <begin position="317"/>
        <end position="337"/>
    </location>
</feature>
<evidence type="ECO:0000313" key="3">
    <source>
        <dbReference type="Proteomes" id="UP001178507"/>
    </source>
</evidence>
<organism evidence="2 3">
    <name type="scientific">Effrenium voratum</name>
    <dbReference type="NCBI Taxonomy" id="2562239"/>
    <lineage>
        <taxon>Eukaryota</taxon>
        <taxon>Sar</taxon>
        <taxon>Alveolata</taxon>
        <taxon>Dinophyceae</taxon>
        <taxon>Suessiales</taxon>
        <taxon>Symbiodiniaceae</taxon>
        <taxon>Effrenium</taxon>
    </lineage>
</organism>
<feature type="region of interest" description="Disordered" evidence="1">
    <location>
        <begin position="163"/>
        <end position="192"/>
    </location>
</feature>
<dbReference type="EMBL" id="CAUJNA010000375">
    <property type="protein sequence ID" value="CAJ1376238.1"/>
    <property type="molecule type" value="Genomic_DNA"/>
</dbReference>
<feature type="compositionally biased region" description="Gly residues" evidence="1">
    <location>
        <begin position="537"/>
        <end position="546"/>
    </location>
</feature>
<dbReference type="Proteomes" id="UP001178507">
    <property type="component" value="Unassembled WGS sequence"/>
</dbReference>